<protein>
    <submittedName>
        <fullName evidence="2">Uncharacterized protein</fullName>
    </submittedName>
</protein>
<evidence type="ECO:0000256" key="1">
    <source>
        <dbReference type="SAM" id="MobiDB-lite"/>
    </source>
</evidence>
<dbReference type="Proteomes" id="UP000257109">
    <property type="component" value="Unassembled WGS sequence"/>
</dbReference>
<evidence type="ECO:0000313" key="2">
    <source>
        <dbReference type="EMBL" id="RDX87846.1"/>
    </source>
</evidence>
<dbReference type="AlphaFoldDB" id="A0A371GBG2"/>
<evidence type="ECO:0000313" key="3">
    <source>
        <dbReference type="Proteomes" id="UP000257109"/>
    </source>
</evidence>
<proteinExistence type="predicted"/>
<sequence>MNLEGLQMPSKETRLDEEPKNDKNEPTLRNRQMKTYHLEQQIIKNNPRVYMMPFWKKAR</sequence>
<comment type="caution">
    <text evidence="2">The sequence shown here is derived from an EMBL/GenBank/DDBJ whole genome shotgun (WGS) entry which is preliminary data.</text>
</comment>
<keyword evidence="3" id="KW-1185">Reference proteome</keyword>
<feature type="compositionally biased region" description="Basic and acidic residues" evidence="1">
    <location>
        <begin position="11"/>
        <end position="28"/>
    </location>
</feature>
<accession>A0A371GBG2</accession>
<name>A0A371GBG2_MUCPR</name>
<gene>
    <name evidence="2" type="ORF">CR513_30644</name>
</gene>
<reference evidence="2" key="1">
    <citation type="submission" date="2018-05" db="EMBL/GenBank/DDBJ databases">
        <title>Draft genome of Mucuna pruriens seed.</title>
        <authorList>
            <person name="Nnadi N.E."/>
            <person name="Vos R."/>
            <person name="Hasami M.H."/>
            <person name="Devisetty U.K."/>
            <person name="Aguiy J.C."/>
        </authorList>
    </citation>
    <scope>NUCLEOTIDE SEQUENCE [LARGE SCALE GENOMIC DNA]</scope>
    <source>
        <strain evidence="2">JCA_2017</strain>
    </source>
</reference>
<feature type="non-terminal residue" evidence="2">
    <location>
        <position position="1"/>
    </location>
</feature>
<dbReference type="EMBL" id="QJKJ01006115">
    <property type="protein sequence ID" value="RDX87846.1"/>
    <property type="molecule type" value="Genomic_DNA"/>
</dbReference>
<feature type="region of interest" description="Disordered" evidence="1">
    <location>
        <begin position="1"/>
        <end position="33"/>
    </location>
</feature>
<organism evidence="2 3">
    <name type="scientific">Mucuna pruriens</name>
    <name type="common">Velvet bean</name>
    <name type="synonym">Dolichos pruriens</name>
    <dbReference type="NCBI Taxonomy" id="157652"/>
    <lineage>
        <taxon>Eukaryota</taxon>
        <taxon>Viridiplantae</taxon>
        <taxon>Streptophyta</taxon>
        <taxon>Embryophyta</taxon>
        <taxon>Tracheophyta</taxon>
        <taxon>Spermatophyta</taxon>
        <taxon>Magnoliopsida</taxon>
        <taxon>eudicotyledons</taxon>
        <taxon>Gunneridae</taxon>
        <taxon>Pentapetalae</taxon>
        <taxon>rosids</taxon>
        <taxon>fabids</taxon>
        <taxon>Fabales</taxon>
        <taxon>Fabaceae</taxon>
        <taxon>Papilionoideae</taxon>
        <taxon>50 kb inversion clade</taxon>
        <taxon>NPAAA clade</taxon>
        <taxon>indigoferoid/millettioid clade</taxon>
        <taxon>Phaseoleae</taxon>
        <taxon>Mucuna</taxon>
    </lineage>
</organism>